<organism evidence="2 3">
    <name type="scientific">Desulfocapsa sulfexigens (strain DSM 10523 / SB164P1)</name>
    <dbReference type="NCBI Taxonomy" id="1167006"/>
    <lineage>
        <taxon>Bacteria</taxon>
        <taxon>Pseudomonadati</taxon>
        <taxon>Thermodesulfobacteriota</taxon>
        <taxon>Desulfobulbia</taxon>
        <taxon>Desulfobulbales</taxon>
        <taxon>Desulfocapsaceae</taxon>
        <taxon>Desulfocapsa</taxon>
    </lineage>
</organism>
<dbReference type="EMBL" id="CP003985">
    <property type="protein sequence ID" value="AGF79653.1"/>
    <property type="molecule type" value="Genomic_DNA"/>
</dbReference>
<protein>
    <recommendedName>
        <fullName evidence="4">Flagellar hook-length control protein FliK</fullName>
    </recommendedName>
</protein>
<sequence>MTPINALSPIKAVGTATSDGSGRQQSQQQARPGQTLSATVLESAGSNRFYLDILGDKILAQSDKVRLSPGTKLDLEVLSTKPLLELRIISRTPELFFGKTLTLLGKNIDIGGLFQSLNKSPSPFLDQLSLTSQQGLKEFHSLQQQPIDSKDGGTLLQQLLGRLGLSLEAILGGGNKTPAAFTLKAALLEIASLMKGGEELADTTNRLLGTLELYQLAQLRLASENLLIFPLPLPFLDNGYLLVEKYDLQKDEETTTQTLRFSLHLSLQPLGDIEVMFLQMKEGLYIRFACDSEEKKDFANSQRETLIEMISSTDLLGLSFTDGAGNPANELIQQLAPAGKSILDTKI</sequence>
<proteinExistence type="predicted"/>
<dbReference type="HOGENOM" id="CLU_782405_0_0_7"/>
<dbReference type="Proteomes" id="UP000011721">
    <property type="component" value="Chromosome"/>
</dbReference>
<name>M1P849_DESSD</name>
<dbReference type="AlphaFoldDB" id="M1P849"/>
<dbReference type="RefSeq" id="WP_015405337.1">
    <property type="nucleotide sequence ID" value="NC_020304.1"/>
</dbReference>
<dbReference type="OrthoDB" id="5430147at2"/>
<accession>M1P849</accession>
<gene>
    <name evidence="2" type="ordered locus">UWK_03124</name>
</gene>
<keyword evidence="3" id="KW-1185">Reference proteome</keyword>
<evidence type="ECO:0008006" key="4">
    <source>
        <dbReference type="Google" id="ProtNLM"/>
    </source>
</evidence>
<evidence type="ECO:0000313" key="2">
    <source>
        <dbReference type="EMBL" id="AGF79653.1"/>
    </source>
</evidence>
<dbReference type="eggNOG" id="COG2373">
    <property type="taxonomic scope" value="Bacteria"/>
</dbReference>
<feature type="compositionally biased region" description="Low complexity" evidence="1">
    <location>
        <begin position="20"/>
        <end position="34"/>
    </location>
</feature>
<evidence type="ECO:0000256" key="1">
    <source>
        <dbReference type="SAM" id="MobiDB-lite"/>
    </source>
</evidence>
<feature type="region of interest" description="Disordered" evidence="1">
    <location>
        <begin position="13"/>
        <end position="34"/>
    </location>
</feature>
<dbReference type="STRING" id="1167006.UWK_03124"/>
<reference evidence="3" key="1">
    <citation type="journal article" date="2013" name="Stand. Genomic Sci.">
        <title>Complete genome sequence of Desulfocapsa sulfexigens, a marine deltaproteobacterium specialized in disproportionating inorganic sulfur compounds.</title>
        <authorList>
            <person name="Finster K.W."/>
            <person name="Kjeldsen K.U."/>
            <person name="Kube M."/>
            <person name="Reinhardt R."/>
            <person name="Mussmann M."/>
            <person name="Amann R."/>
            <person name="Schreiber L."/>
        </authorList>
    </citation>
    <scope>NUCLEOTIDE SEQUENCE [LARGE SCALE GENOMIC DNA]</scope>
    <source>
        <strain evidence="3">DSM 10523 / SB164P1</strain>
    </source>
</reference>
<evidence type="ECO:0000313" key="3">
    <source>
        <dbReference type="Proteomes" id="UP000011721"/>
    </source>
</evidence>
<dbReference type="KEGG" id="dsf:UWK_03124"/>